<name>A0A4Y9SRX4_9BURK</name>
<feature type="transmembrane region" description="Helical" evidence="1">
    <location>
        <begin position="43"/>
        <end position="59"/>
    </location>
</feature>
<keyword evidence="3" id="KW-1185">Reference proteome</keyword>
<dbReference type="RefSeq" id="WP_135191283.1">
    <property type="nucleotide sequence ID" value="NZ_SPUM01000128.1"/>
</dbReference>
<dbReference type="Proteomes" id="UP000297258">
    <property type="component" value="Unassembled WGS sequence"/>
</dbReference>
<reference evidence="2 3" key="1">
    <citation type="submission" date="2019-03" db="EMBL/GenBank/DDBJ databases">
        <title>Draft genome of Massilia hortus sp. nov., a novel bacterial species of the Oxalobacteraceae family.</title>
        <authorList>
            <person name="Peta V."/>
            <person name="Raths R."/>
            <person name="Bucking H."/>
        </authorList>
    </citation>
    <scope>NUCLEOTIDE SEQUENCE [LARGE SCALE GENOMIC DNA]</scope>
    <source>
        <strain evidence="2 3">ONC3</strain>
    </source>
</reference>
<protein>
    <recommendedName>
        <fullName evidence="4">DUF1453 domain-containing protein</fullName>
    </recommendedName>
</protein>
<keyword evidence="1" id="KW-0812">Transmembrane</keyword>
<organism evidence="2 3">
    <name type="scientific">Massilia horti</name>
    <dbReference type="NCBI Taxonomy" id="2562153"/>
    <lineage>
        <taxon>Bacteria</taxon>
        <taxon>Pseudomonadati</taxon>
        <taxon>Pseudomonadota</taxon>
        <taxon>Betaproteobacteria</taxon>
        <taxon>Burkholderiales</taxon>
        <taxon>Oxalobacteraceae</taxon>
        <taxon>Telluria group</taxon>
        <taxon>Massilia</taxon>
    </lineage>
</organism>
<dbReference type="Pfam" id="PF07301">
    <property type="entry name" value="DUF1453"/>
    <property type="match status" value="1"/>
</dbReference>
<comment type="caution">
    <text evidence="2">The sequence shown here is derived from an EMBL/GenBank/DDBJ whole genome shotgun (WGS) entry which is preliminary data.</text>
</comment>
<keyword evidence="1" id="KW-0472">Membrane</keyword>
<dbReference type="OrthoDB" id="8703297at2"/>
<keyword evidence="1" id="KW-1133">Transmembrane helix</keyword>
<dbReference type="InterPro" id="IPR058247">
    <property type="entry name" value="DUF1453"/>
</dbReference>
<feature type="transmembrane region" description="Helical" evidence="1">
    <location>
        <begin position="65"/>
        <end position="82"/>
    </location>
</feature>
<evidence type="ECO:0000313" key="3">
    <source>
        <dbReference type="Proteomes" id="UP000297258"/>
    </source>
</evidence>
<dbReference type="AlphaFoldDB" id="A0A4Y9SRX4"/>
<evidence type="ECO:0000313" key="2">
    <source>
        <dbReference type="EMBL" id="TFW29225.1"/>
    </source>
</evidence>
<feature type="transmembrane region" description="Helical" evidence="1">
    <location>
        <begin position="103"/>
        <end position="120"/>
    </location>
</feature>
<feature type="transmembrane region" description="Helical" evidence="1">
    <location>
        <begin position="6"/>
        <end position="22"/>
    </location>
</feature>
<feature type="transmembrane region" description="Helical" evidence="1">
    <location>
        <begin position="140"/>
        <end position="160"/>
    </location>
</feature>
<evidence type="ECO:0008006" key="4">
    <source>
        <dbReference type="Google" id="ProtNLM"/>
    </source>
</evidence>
<sequence length="172" mass="19252">MPPTPSPVVVAILAPLVMWRFYSRFKRLTTRQRSRTWRHRTTLVFFPLLLLMVGLASMAAPWALVALACGLGLGGTLGRLAISKTKFEKVGDDEFYFTPHGPIGMAVAALFFGRLGYRAWEFYAHGAASHHEFVRSPLTMLIFGIMAGYYMLYAVGLLSWRKRAANQLTHAS</sequence>
<dbReference type="EMBL" id="SPUM01000128">
    <property type="protein sequence ID" value="TFW29225.1"/>
    <property type="molecule type" value="Genomic_DNA"/>
</dbReference>
<evidence type="ECO:0000256" key="1">
    <source>
        <dbReference type="SAM" id="Phobius"/>
    </source>
</evidence>
<accession>A0A4Y9SRX4</accession>
<gene>
    <name evidence="2" type="ORF">E4O92_19280</name>
</gene>
<proteinExistence type="predicted"/>